<dbReference type="SUPFAM" id="SSF53335">
    <property type="entry name" value="S-adenosyl-L-methionine-dependent methyltransferases"/>
    <property type="match status" value="1"/>
</dbReference>
<dbReference type="PROSITE" id="PS51689">
    <property type="entry name" value="SAM_RNA_A_N6_MT"/>
    <property type="match status" value="1"/>
</dbReference>
<sequence length="312" mass="35132">MPKRKRDEARGGGEERGASSHLLAANKDLGQNFLKNPAIVDAIVERAKLQPTDSVLEIGPGTGNLTVKLLAQAKKLTCVEFDRRMVREVAKRVENDPRKHRLEMVHGDVLKVALPYFDVCVANLPYNISSPFLFKLLAHRPHFRSAVIMFQEEFAQRLSAKPGDALYCRLSVNTQLLAKVTQLIKVGRNNFRPPPKVDSRVVKIEVRNPPPPVNFVEWDGLVKLCFNRKNKTLRSTFTNKKTLADLETSWKTFRALSMTDADEAADAPDVKALVEAIMEDPRFKDKRAAKMDLDDFLALLVAFNEKGLHFSS</sequence>
<dbReference type="Gene3D" id="3.40.50.150">
    <property type="entry name" value="Vaccinia Virus protein VP39"/>
    <property type="match status" value="1"/>
</dbReference>
<accession>A0ABR1GA48</accession>
<dbReference type="EMBL" id="JBBJCI010000038">
    <property type="protein sequence ID" value="KAK7250060.1"/>
    <property type="molecule type" value="Genomic_DNA"/>
</dbReference>
<dbReference type="InterPro" id="IPR011530">
    <property type="entry name" value="rRNA_adenine_dimethylase"/>
</dbReference>
<dbReference type="CDD" id="cd02440">
    <property type="entry name" value="AdoMet_MTases"/>
    <property type="match status" value="1"/>
</dbReference>
<evidence type="ECO:0000313" key="2">
    <source>
        <dbReference type="Proteomes" id="UP001363151"/>
    </source>
</evidence>
<reference evidence="1 2" key="1">
    <citation type="submission" date="2024-03" db="EMBL/GenBank/DDBJ databases">
        <title>Aureococcus anophagefferens CCMP1851 and Kratosvirus quantuckense: Draft genome of a second virus-susceptible host strain in the model system.</title>
        <authorList>
            <person name="Chase E."/>
            <person name="Truchon A.R."/>
            <person name="Schepens W."/>
            <person name="Wilhelm S.W."/>
        </authorList>
    </citation>
    <scope>NUCLEOTIDE SEQUENCE [LARGE SCALE GENOMIC DNA]</scope>
    <source>
        <strain evidence="1 2">CCMP1851</strain>
    </source>
</reference>
<name>A0ABR1GA48_AURAN</name>
<dbReference type="Proteomes" id="UP001363151">
    <property type="component" value="Unassembled WGS sequence"/>
</dbReference>
<dbReference type="Gene3D" id="1.10.8.480">
    <property type="match status" value="1"/>
</dbReference>
<dbReference type="PANTHER" id="PTHR11727:SF7">
    <property type="entry name" value="DIMETHYLADENOSINE TRANSFERASE-RELATED"/>
    <property type="match status" value="1"/>
</dbReference>
<comment type="caution">
    <text evidence="1">The sequence shown here is derived from an EMBL/GenBank/DDBJ whole genome shotgun (WGS) entry which is preliminary data.</text>
</comment>
<dbReference type="HAMAP" id="MF_00607">
    <property type="entry name" value="16SrRNA_methyltr_A"/>
    <property type="match status" value="1"/>
</dbReference>
<dbReference type="NCBIfam" id="TIGR00755">
    <property type="entry name" value="ksgA"/>
    <property type="match status" value="1"/>
</dbReference>
<dbReference type="GO" id="GO:0000179">
    <property type="term" value="F:rRNA (adenine-N6,N6-)-dimethyltransferase activity"/>
    <property type="evidence" value="ECO:0007669"/>
    <property type="project" value="UniProtKB-UniRule"/>
</dbReference>
<protein>
    <submittedName>
        <fullName evidence="1">rRNA (Adenine-N6,N6-)-dimethyltransferase</fullName>
    </submittedName>
</protein>
<dbReference type="KEGG" id="aaf:AURANDRAFT_60268"/>
<dbReference type="InterPro" id="IPR029063">
    <property type="entry name" value="SAM-dependent_MTases_sf"/>
</dbReference>
<dbReference type="GO" id="GO:0003723">
    <property type="term" value="F:RNA binding"/>
    <property type="evidence" value="ECO:0007669"/>
    <property type="project" value="UniProtKB-UniRule"/>
</dbReference>
<gene>
    <name evidence="1" type="primary">DIMT1</name>
    <name evidence="1" type="ORF">SO694_00006147</name>
</gene>
<dbReference type="PANTHER" id="PTHR11727">
    <property type="entry name" value="DIMETHYLADENOSINE TRANSFERASE"/>
    <property type="match status" value="1"/>
</dbReference>
<evidence type="ECO:0000313" key="1">
    <source>
        <dbReference type="EMBL" id="KAK7250060.1"/>
    </source>
</evidence>
<dbReference type="PROSITE" id="PS01131">
    <property type="entry name" value="RRNA_A_DIMETH"/>
    <property type="match status" value="1"/>
</dbReference>
<dbReference type="InterPro" id="IPR020596">
    <property type="entry name" value="rRNA_Ade_Mease_Trfase_CS"/>
</dbReference>
<keyword evidence="2" id="KW-1185">Reference proteome</keyword>
<organism evidence="1 2">
    <name type="scientific">Aureococcus anophagefferens</name>
    <name type="common">Harmful bloom alga</name>
    <dbReference type="NCBI Taxonomy" id="44056"/>
    <lineage>
        <taxon>Eukaryota</taxon>
        <taxon>Sar</taxon>
        <taxon>Stramenopiles</taxon>
        <taxon>Ochrophyta</taxon>
        <taxon>Pelagophyceae</taxon>
        <taxon>Pelagomonadales</taxon>
        <taxon>Pelagomonadaceae</taxon>
        <taxon>Aureococcus</taxon>
    </lineage>
</organism>
<dbReference type="InterPro" id="IPR001737">
    <property type="entry name" value="KsgA/Erm"/>
</dbReference>
<dbReference type="InterPro" id="IPR020598">
    <property type="entry name" value="rRNA_Ade_methylase_Trfase_N"/>
</dbReference>
<dbReference type="Pfam" id="PF00398">
    <property type="entry name" value="RrnaAD"/>
    <property type="match status" value="1"/>
</dbReference>
<proteinExistence type="inferred from homology"/>
<dbReference type="SMART" id="SM00650">
    <property type="entry name" value="rADc"/>
    <property type="match status" value="1"/>
</dbReference>